<dbReference type="GO" id="GO:0005737">
    <property type="term" value="C:cytoplasm"/>
    <property type="evidence" value="ECO:0007669"/>
    <property type="project" value="TreeGrafter"/>
</dbReference>
<dbReference type="PANTHER" id="PTHR10942:SF0">
    <property type="entry name" value="LEISHMANOLYSIN-LIKE PEPTIDASE"/>
    <property type="match status" value="1"/>
</dbReference>
<evidence type="ECO:0000256" key="1">
    <source>
        <dbReference type="ARBA" id="ARBA00005860"/>
    </source>
</evidence>
<evidence type="ECO:0000256" key="5">
    <source>
        <dbReference type="ARBA" id="ARBA00022833"/>
    </source>
</evidence>
<reference evidence="11" key="1">
    <citation type="journal article" date="2012" name="PLoS Negl. Trop. Dis.">
        <title>A systematically improved high quality genome and transcriptome of the human blood fluke Schistosoma mansoni.</title>
        <authorList>
            <person name="Protasio A.V."/>
            <person name="Tsai I.J."/>
            <person name="Babbage A."/>
            <person name="Nichol S."/>
            <person name="Hunt M."/>
            <person name="Aslett M.A."/>
            <person name="De Silva N."/>
            <person name="Velarde G.S."/>
            <person name="Anderson T.J."/>
            <person name="Clark R.C."/>
            <person name="Davidson C."/>
            <person name="Dillon G.P."/>
            <person name="Holroyd N.E."/>
            <person name="LoVerde P.T."/>
            <person name="Lloyd C."/>
            <person name="McQuillan J."/>
            <person name="Oliveira G."/>
            <person name="Otto T.D."/>
            <person name="Parker-Manuel S.J."/>
            <person name="Quail M.A."/>
            <person name="Wilson R.A."/>
            <person name="Zerlotini A."/>
            <person name="Dunne D.W."/>
            <person name="Berriman M."/>
        </authorList>
    </citation>
    <scope>NUCLEOTIDE SEQUENCE [LARGE SCALE GENOMIC DNA]</scope>
    <source>
        <strain evidence="11">Puerto Rican</strain>
    </source>
</reference>
<reference evidence="12" key="2">
    <citation type="submission" date="2019-11" db="UniProtKB">
        <authorList>
            <consortium name="WormBaseParasite"/>
        </authorList>
    </citation>
    <scope>IDENTIFICATION</scope>
    <source>
        <strain evidence="12">Puerto Rican</strain>
    </source>
</reference>
<feature type="binding site" evidence="9">
    <location>
        <position position="346"/>
    </location>
    <ligand>
        <name>Zn(2+)</name>
        <dbReference type="ChEBI" id="CHEBI:29105"/>
        <note>catalytic</note>
    </ligand>
</feature>
<organism evidence="11 12">
    <name type="scientific">Schistosoma mansoni</name>
    <name type="common">Blood fluke</name>
    <dbReference type="NCBI Taxonomy" id="6183"/>
    <lineage>
        <taxon>Eukaryota</taxon>
        <taxon>Metazoa</taxon>
        <taxon>Spiralia</taxon>
        <taxon>Lophotrochozoa</taxon>
        <taxon>Platyhelminthes</taxon>
        <taxon>Trematoda</taxon>
        <taxon>Digenea</taxon>
        <taxon>Strigeidida</taxon>
        <taxon>Schistosomatoidea</taxon>
        <taxon>Schistosomatidae</taxon>
        <taxon>Schistosoma</taxon>
    </lineage>
</organism>
<keyword evidence="2 10" id="KW-0645">Protease</keyword>
<dbReference type="Gene3D" id="3.10.170.20">
    <property type="match status" value="1"/>
</dbReference>
<dbReference type="Gene3D" id="2.10.55.10">
    <property type="entry name" value="Leishmanolysin domain 3"/>
    <property type="match status" value="1"/>
</dbReference>
<evidence type="ECO:0000256" key="9">
    <source>
        <dbReference type="PIRSR" id="PIRSR601577-2"/>
    </source>
</evidence>
<keyword evidence="11" id="KW-1185">Reference proteome</keyword>
<dbReference type="EC" id="3.4.24.-" evidence="10"/>
<dbReference type="GO" id="GO:0006508">
    <property type="term" value="P:proteolysis"/>
    <property type="evidence" value="ECO:0007669"/>
    <property type="project" value="UniProtKB-KW"/>
</dbReference>
<evidence type="ECO:0000256" key="3">
    <source>
        <dbReference type="ARBA" id="ARBA00022723"/>
    </source>
</evidence>
<feature type="binding site" evidence="9">
    <location>
        <position position="245"/>
    </location>
    <ligand>
        <name>Zn(2+)</name>
        <dbReference type="ChEBI" id="CHEBI:29105"/>
        <note>catalytic</note>
    </ligand>
</feature>
<dbReference type="AlphaFoldDB" id="A0A5K4F4I0"/>
<dbReference type="SUPFAM" id="SSF55486">
    <property type="entry name" value="Metalloproteases ('zincins'), catalytic domain"/>
    <property type="match status" value="1"/>
</dbReference>
<keyword evidence="6 9" id="KW-0482">Metalloprotease</keyword>
<feature type="binding site" evidence="9">
    <location>
        <position position="241"/>
    </location>
    <ligand>
        <name>Zn(2+)</name>
        <dbReference type="ChEBI" id="CHEBI:29105"/>
        <note>catalytic</note>
    </ligand>
</feature>
<dbReference type="GO" id="GO:0016020">
    <property type="term" value="C:membrane"/>
    <property type="evidence" value="ECO:0007669"/>
    <property type="project" value="InterPro"/>
</dbReference>
<comment type="similarity">
    <text evidence="1 10">Belongs to the peptidase M8 family.</text>
</comment>
<evidence type="ECO:0000313" key="11">
    <source>
        <dbReference type="Proteomes" id="UP000008854"/>
    </source>
</evidence>
<name>A0A5K4F4I0_SCHMA</name>
<feature type="active site" evidence="8">
    <location>
        <position position="242"/>
    </location>
</feature>
<sequence length="603" mass="70764">MSRLWNHSHLELRMDFFNLVHIFLFLLYISKKCTSVCKLQNDYQYYHSNVHESINKGHFFIKRLKVIPHYTEAIQRHIHFQLIRTKIIEPAIKMWEALLKVKMKSKNRIYLFRSCINHSKDAKILSNGTRYRYCREGCKPVSECYHGVIPEKYLDYCYTLEHEQPKISEHRGQGMKFNHLLYIIDSQTISLCRSGNTVGYAQFCRMDGLTDRPIAGYTNLCPNNIEVDYESIRMATLTMAHELGHVLGFNSEAFRYMRDELGKPRTIRERVTNEPILTDPLGYRIPDKSVLSNVTRVWMSAKTTIYRYLTALKTPMILKMAKEYFNCPELDGVELDNNDQMYARGHFEKRLIDNELMTPLLSSRSYISKITLGFFEDTGWYQVNYAGANPMGYGKHLGCDFVMKSCYEYMLIQRRKRQSFYPYCDQIGFSNTLCLKHENAYGFCDLRHYLRPLPLEFQYFEDPRLGSADRFRDYCPAYVPFTGTGNTYSYCNTPEKQSEVQQNKNYMLHYFGASSMCINHDSTRHWEVIRQHEMFDESAPKSSCMNHICSESEGLILIFQDKELVCPIKGKYIDFSLRGKYFNINGSIICPPCRDICKKCPSN</sequence>
<evidence type="ECO:0000256" key="10">
    <source>
        <dbReference type="RuleBase" id="RU366077"/>
    </source>
</evidence>
<evidence type="ECO:0000256" key="6">
    <source>
        <dbReference type="ARBA" id="ARBA00023049"/>
    </source>
</evidence>
<keyword evidence="3 9" id="KW-0479">Metal-binding</keyword>
<proteinExistence type="inferred from homology"/>
<evidence type="ECO:0000256" key="8">
    <source>
        <dbReference type="PIRSR" id="PIRSR601577-1"/>
    </source>
</evidence>
<comment type="cofactor">
    <cofactor evidence="9 10">
        <name>Zn(2+)</name>
        <dbReference type="ChEBI" id="CHEBI:29105"/>
    </cofactor>
    <text evidence="9 10">Binds 1 zinc ion per subunit.</text>
</comment>
<evidence type="ECO:0000313" key="12">
    <source>
        <dbReference type="WBParaSite" id="Smp_247850.1"/>
    </source>
</evidence>
<dbReference type="InParanoid" id="A0A5K4F4I0"/>
<dbReference type="Proteomes" id="UP000008854">
    <property type="component" value="Unassembled WGS sequence"/>
</dbReference>
<evidence type="ECO:0000256" key="2">
    <source>
        <dbReference type="ARBA" id="ARBA00022670"/>
    </source>
</evidence>
<dbReference type="Gene3D" id="3.90.132.10">
    <property type="entry name" value="Leishmanolysin , domain 2"/>
    <property type="match status" value="1"/>
</dbReference>
<keyword evidence="4 10" id="KW-0378">Hydrolase</keyword>
<dbReference type="PANTHER" id="PTHR10942">
    <property type="entry name" value="LEISHMANOLYSIN-LIKE PEPTIDASE"/>
    <property type="match status" value="1"/>
</dbReference>
<protein>
    <recommendedName>
        <fullName evidence="7 10">Leishmanolysin-like peptidase</fullName>
        <ecNumber evidence="10">3.4.24.-</ecNumber>
    </recommendedName>
</protein>
<evidence type="ECO:0000256" key="4">
    <source>
        <dbReference type="ARBA" id="ARBA00022801"/>
    </source>
</evidence>
<dbReference type="WBParaSite" id="Smp_247850.1">
    <property type="protein sequence ID" value="Smp_247850.1"/>
    <property type="gene ID" value="Smp_247850"/>
</dbReference>
<keyword evidence="5 9" id="KW-0862">Zinc</keyword>
<dbReference type="GO" id="GO:0007155">
    <property type="term" value="P:cell adhesion"/>
    <property type="evidence" value="ECO:0007669"/>
    <property type="project" value="InterPro"/>
</dbReference>
<dbReference type="InterPro" id="IPR001577">
    <property type="entry name" value="Peptidase_M8"/>
</dbReference>
<dbReference type="FunFam" id="3.90.132.10:FF:000001">
    <property type="entry name" value="leishmanolysin-like peptidase isoform X2"/>
    <property type="match status" value="1"/>
</dbReference>
<accession>A0A5K4F4I0</accession>
<dbReference type="GO" id="GO:0046872">
    <property type="term" value="F:metal ion binding"/>
    <property type="evidence" value="ECO:0007669"/>
    <property type="project" value="UniProtKB-KW"/>
</dbReference>
<dbReference type="GO" id="GO:0004222">
    <property type="term" value="F:metalloendopeptidase activity"/>
    <property type="evidence" value="ECO:0007669"/>
    <property type="project" value="UniProtKB-UniRule"/>
</dbReference>
<evidence type="ECO:0000256" key="7">
    <source>
        <dbReference type="ARBA" id="ARBA00039717"/>
    </source>
</evidence>
<dbReference type="Pfam" id="PF01457">
    <property type="entry name" value="Peptidase_M8"/>
    <property type="match status" value="1"/>
</dbReference>